<proteinExistence type="predicted"/>
<evidence type="ECO:0000313" key="1">
    <source>
        <dbReference type="EMBL" id="KAF0749730.1"/>
    </source>
</evidence>
<gene>
    <name evidence="1" type="ORF">FWK35_00019426</name>
</gene>
<organism evidence="1 2">
    <name type="scientific">Aphis craccivora</name>
    <name type="common">Cowpea aphid</name>
    <dbReference type="NCBI Taxonomy" id="307492"/>
    <lineage>
        <taxon>Eukaryota</taxon>
        <taxon>Metazoa</taxon>
        <taxon>Ecdysozoa</taxon>
        <taxon>Arthropoda</taxon>
        <taxon>Hexapoda</taxon>
        <taxon>Insecta</taxon>
        <taxon>Pterygota</taxon>
        <taxon>Neoptera</taxon>
        <taxon>Paraneoptera</taxon>
        <taxon>Hemiptera</taxon>
        <taxon>Sternorrhyncha</taxon>
        <taxon>Aphidomorpha</taxon>
        <taxon>Aphidoidea</taxon>
        <taxon>Aphididae</taxon>
        <taxon>Aphidini</taxon>
        <taxon>Aphis</taxon>
        <taxon>Aphis</taxon>
    </lineage>
</organism>
<comment type="caution">
    <text evidence="1">The sequence shown here is derived from an EMBL/GenBank/DDBJ whole genome shotgun (WGS) entry which is preliminary data.</text>
</comment>
<keyword evidence="2" id="KW-1185">Reference proteome</keyword>
<name>A0A6G0Y625_APHCR</name>
<reference evidence="1 2" key="1">
    <citation type="submission" date="2019-08" db="EMBL/GenBank/DDBJ databases">
        <title>Whole genome of Aphis craccivora.</title>
        <authorList>
            <person name="Voronova N.V."/>
            <person name="Shulinski R.S."/>
            <person name="Bandarenka Y.V."/>
            <person name="Zhorov D.G."/>
            <person name="Warner D."/>
        </authorList>
    </citation>
    <scope>NUCLEOTIDE SEQUENCE [LARGE SCALE GENOMIC DNA]</scope>
    <source>
        <strain evidence="1">180601</strain>
        <tissue evidence="1">Whole Body</tissue>
    </source>
</reference>
<sequence>MAHEHARTRFRPLRSKFHQASRKYGIRMADGHIAITSSTSTFEARIGALEIKFEATILENLYCDAYN</sequence>
<accession>A0A6G0Y625</accession>
<dbReference type="EMBL" id="VUJU01005993">
    <property type="protein sequence ID" value="KAF0749730.1"/>
    <property type="molecule type" value="Genomic_DNA"/>
</dbReference>
<dbReference type="Proteomes" id="UP000478052">
    <property type="component" value="Unassembled WGS sequence"/>
</dbReference>
<dbReference type="AlphaFoldDB" id="A0A6G0Y625"/>
<evidence type="ECO:0000313" key="2">
    <source>
        <dbReference type="Proteomes" id="UP000478052"/>
    </source>
</evidence>
<protein>
    <submittedName>
        <fullName evidence="1">Uncharacterized protein</fullName>
    </submittedName>
</protein>